<feature type="transmembrane region" description="Helical" evidence="8">
    <location>
        <begin position="231"/>
        <end position="252"/>
    </location>
</feature>
<keyword evidence="11" id="KW-1185">Reference proteome</keyword>
<dbReference type="GO" id="GO:0046513">
    <property type="term" value="P:ceramide biosynthetic process"/>
    <property type="evidence" value="ECO:0007669"/>
    <property type="project" value="InterPro"/>
</dbReference>
<evidence type="ECO:0000256" key="2">
    <source>
        <dbReference type="ARBA" id="ARBA00009808"/>
    </source>
</evidence>
<evidence type="ECO:0000256" key="7">
    <source>
        <dbReference type="SAM" id="MobiDB-lite"/>
    </source>
</evidence>
<evidence type="ECO:0000256" key="5">
    <source>
        <dbReference type="ARBA" id="ARBA00023136"/>
    </source>
</evidence>
<keyword evidence="5 6" id="KW-0472">Membrane</keyword>
<keyword evidence="3 6" id="KW-0812">Transmembrane</keyword>
<proteinExistence type="inferred from homology"/>
<comment type="subcellular location">
    <subcellularLocation>
        <location evidence="1">Membrane</location>
        <topology evidence="1">Multi-pass membrane protein</topology>
    </subcellularLocation>
</comment>
<dbReference type="EMBL" id="JAWHQM010000040">
    <property type="protein sequence ID" value="KAK5634393.1"/>
    <property type="molecule type" value="Genomic_DNA"/>
</dbReference>
<feature type="transmembrane region" description="Helical" evidence="8">
    <location>
        <begin position="341"/>
        <end position="367"/>
    </location>
</feature>
<dbReference type="Pfam" id="PF03798">
    <property type="entry name" value="TRAM_LAG1_CLN8"/>
    <property type="match status" value="1"/>
</dbReference>
<evidence type="ECO:0000256" key="6">
    <source>
        <dbReference type="PROSITE-ProRule" id="PRU00205"/>
    </source>
</evidence>
<evidence type="ECO:0000256" key="4">
    <source>
        <dbReference type="ARBA" id="ARBA00022989"/>
    </source>
</evidence>
<accession>A0AAN7URR0</accession>
<dbReference type="PIRSF" id="PIRSF005225">
    <property type="entry name" value="LAG1_LAC1"/>
    <property type="match status" value="1"/>
</dbReference>
<dbReference type="GO" id="GO:0016020">
    <property type="term" value="C:membrane"/>
    <property type="evidence" value="ECO:0007669"/>
    <property type="project" value="UniProtKB-SubCell"/>
</dbReference>
<sequence>MTGHGKTKTATRWGLLQSPTQWLFEHQIGVSFNLILTLFLIHTYLPKERSFTSKFFTLSGYNPATGKYATSHDDLYFVGFCVVLFCGIRASSMQYVLAPFARYWGLTNKKRITRFAEQGWMFMYNAVFWTLGMVRVLSAPTLVTLLTLVLQYIYVNSPYFLKLEELWTDWPQREMDGLTKGYMLAQLAYWTQQLLVVNLETRRHDYWQMIAHHVATTTLIASAYANHHTRVSNLIFVLMDIIELIFPLAKCLKCLGFTTICDIIFGIFMVTWLITRHVFYLMVCWSVYRDSPRHMPTSCYDGPADNLQGPLPVPEEPSYLLEPFRNPGGIVCMTEGIRIGFLSYLLVLQAIMIPWSAAIVTVAIKVLRGDNAEDVRSDDEEEEEVEEDEKAEFENAQGGIEEEVGAEVIDFDAWKRRSGVKQQNIGRSSGASISRHSDRKELLNRIGCERQIE</sequence>
<dbReference type="SMART" id="SM00724">
    <property type="entry name" value="TLC"/>
    <property type="match status" value="1"/>
</dbReference>
<evidence type="ECO:0000256" key="1">
    <source>
        <dbReference type="ARBA" id="ARBA00004141"/>
    </source>
</evidence>
<feature type="transmembrane region" description="Helical" evidence="8">
    <location>
        <begin position="75"/>
        <end position="98"/>
    </location>
</feature>
<evidence type="ECO:0000313" key="10">
    <source>
        <dbReference type="EMBL" id="KAK5634393.1"/>
    </source>
</evidence>
<evidence type="ECO:0000256" key="3">
    <source>
        <dbReference type="ARBA" id="ARBA00022692"/>
    </source>
</evidence>
<feature type="transmembrane region" description="Helical" evidence="8">
    <location>
        <begin position="142"/>
        <end position="161"/>
    </location>
</feature>
<dbReference type="AlphaFoldDB" id="A0AAN7URR0"/>
<comment type="similarity">
    <text evidence="2">Belongs to the sphingosine N-acyltransferase family.</text>
</comment>
<dbReference type="InterPro" id="IPR016439">
    <property type="entry name" value="Lag1/Lac1-like"/>
</dbReference>
<evidence type="ECO:0000259" key="9">
    <source>
        <dbReference type="PROSITE" id="PS50922"/>
    </source>
</evidence>
<dbReference type="PANTHER" id="PTHR12560:SF0">
    <property type="entry name" value="LD18904P"/>
    <property type="match status" value="1"/>
</dbReference>
<reference evidence="10 11" key="1">
    <citation type="submission" date="2023-10" db="EMBL/GenBank/DDBJ databases">
        <title>Draft genome sequence of Xylaria bambusicola isolate GMP-LS, the root and basal stem rot pathogen of sugarcane in Indonesia.</title>
        <authorList>
            <person name="Selvaraj P."/>
            <person name="Muralishankar V."/>
            <person name="Muruganantham S."/>
            <person name="Sp S."/>
            <person name="Haryani S."/>
            <person name="Lau K.J.X."/>
            <person name="Naqvi N.I."/>
        </authorList>
    </citation>
    <scope>NUCLEOTIDE SEQUENCE [LARGE SCALE GENOMIC DNA]</scope>
    <source>
        <strain evidence="10">GMP-LS</strain>
    </source>
</reference>
<dbReference type="PROSITE" id="PS50922">
    <property type="entry name" value="TLC"/>
    <property type="match status" value="1"/>
</dbReference>
<feature type="domain" description="TLC" evidence="9">
    <location>
        <begin position="126"/>
        <end position="368"/>
    </location>
</feature>
<evidence type="ECO:0000256" key="8">
    <source>
        <dbReference type="SAM" id="Phobius"/>
    </source>
</evidence>
<dbReference type="InterPro" id="IPR006634">
    <property type="entry name" value="TLC-dom"/>
</dbReference>
<protein>
    <recommendedName>
        <fullName evidence="9">TLC domain-containing protein</fullName>
    </recommendedName>
</protein>
<feature type="transmembrane region" description="Helical" evidence="8">
    <location>
        <begin position="28"/>
        <end position="45"/>
    </location>
</feature>
<name>A0AAN7URR0_9PEZI</name>
<evidence type="ECO:0000313" key="11">
    <source>
        <dbReference type="Proteomes" id="UP001305414"/>
    </source>
</evidence>
<feature type="transmembrane region" description="Helical" evidence="8">
    <location>
        <begin position="264"/>
        <end position="288"/>
    </location>
</feature>
<comment type="caution">
    <text evidence="10">The sequence shown here is derived from an EMBL/GenBank/DDBJ whole genome shotgun (WGS) entry which is preliminary data.</text>
</comment>
<organism evidence="10 11">
    <name type="scientific">Xylaria bambusicola</name>
    <dbReference type="NCBI Taxonomy" id="326684"/>
    <lineage>
        <taxon>Eukaryota</taxon>
        <taxon>Fungi</taxon>
        <taxon>Dikarya</taxon>
        <taxon>Ascomycota</taxon>
        <taxon>Pezizomycotina</taxon>
        <taxon>Sordariomycetes</taxon>
        <taxon>Xylariomycetidae</taxon>
        <taxon>Xylariales</taxon>
        <taxon>Xylariaceae</taxon>
        <taxon>Xylaria</taxon>
    </lineage>
</organism>
<dbReference type="GO" id="GO:0050291">
    <property type="term" value="F:sphingosine N-acyltransferase activity"/>
    <property type="evidence" value="ECO:0007669"/>
    <property type="project" value="InterPro"/>
</dbReference>
<dbReference type="Proteomes" id="UP001305414">
    <property type="component" value="Unassembled WGS sequence"/>
</dbReference>
<feature type="region of interest" description="Disordered" evidence="7">
    <location>
        <begin position="373"/>
        <end position="401"/>
    </location>
</feature>
<feature type="compositionally biased region" description="Acidic residues" evidence="7">
    <location>
        <begin position="376"/>
        <end position="391"/>
    </location>
</feature>
<gene>
    <name evidence="10" type="ORF">RRF57_010108</name>
</gene>
<dbReference type="PANTHER" id="PTHR12560">
    <property type="entry name" value="LONGEVITY ASSURANCE FACTOR 1 LAG1"/>
    <property type="match status" value="1"/>
</dbReference>
<keyword evidence="4 8" id="KW-1133">Transmembrane helix</keyword>